<protein>
    <recommendedName>
        <fullName evidence="3">Immunity protein 43</fullName>
    </recommendedName>
</protein>
<name>A0A1K1PZ47_9FLAO</name>
<dbReference type="AlphaFoldDB" id="A0A1K1PZ47"/>
<dbReference type="EMBL" id="FPJE01000010">
    <property type="protein sequence ID" value="SFW52772.1"/>
    <property type="molecule type" value="Genomic_DNA"/>
</dbReference>
<organism evidence="1 2">
    <name type="scientific">Sinomicrobium oceani</name>
    <dbReference type="NCBI Taxonomy" id="1150368"/>
    <lineage>
        <taxon>Bacteria</taxon>
        <taxon>Pseudomonadati</taxon>
        <taxon>Bacteroidota</taxon>
        <taxon>Flavobacteriia</taxon>
        <taxon>Flavobacteriales</taxon>
        <taxon>Flavobacteriaceae</taxon>
        <taxon>Sinomicrobium</taxon>
    </lineage>
</organism>
<gene>
    <name evidence="1" type="ORF">SAMN02927921_02154</name>
</gene>
<sequence length="222" mass="25919">MINEGYYRIRRSDDLQETGHYPQAHLRKGYNPRKDGHFMVKHYEFPDFVPNLELELHPEAIATNYLDSTAGLNNGFIVDNELRLLMSSFTLPKHHFYPIKVYKGAELLDYYWFHFLPDNFWEMIDYNTSYMELIKSSGEVIDGFVPILSKSEMVKLLNSIDWSLYLRIGQIYMKPEAAQYDLYKTDCLGSNILISKNLKDSITKAGLTGMEIKPFDKFSISK</sequence>
<evidence type="ECO:0000313" key="1">
    <source>
        <dbReference type="EMBL" id="SFW52772.1"/>
    </source>
</evidence>
<dbReference type="STRING" id="1150368.SAMN02927921_02154"/>
<evidence type="ECO:0000313" key="2">
    <source>
        <dbReference type="Proteomes" id="UP000182248"/>
    </source>
</evidence>
<proteinExistence type="predicted"/>
<dbReference type="Proteomes" id="UP000182248">
    <property type="component" value="Unassembled WGS sequence"/>
</dbReference>
<reference evidence="1 2" key="1">
    <citation type="submission" date="2016-11" db="EMBL/GenBank/DDBJ databases">
        <authorList>
            <person name="Jaros S."/>
            <person name="Januszkiewicz K."/>
            <person name="Wedrychowicz H."/>
        </authorList>
    </citation>
    <scope>NUCLEOTIDE SEQUENCE [LARGE SCALE GENOMIC DNA]</scope>
    <source>
        <strain evidence="1 2">CGMCC 1.12145</strain>
    </source>
</reference>
<accession>A0A1K1PZ47</accession>
<keyword evidence="2" id="KW-1185">Reference proteome</keyword>
<evidence type="ECO:0008006" key="3">
    <source>
        <dbReference type="Google" id="ProtNLM"/>
    </source>
</evidence>